<dbReference type="Proteomes" id="UP001595957">
    <property type="component" value="Unassembled WGS sequence"/>
</dbReference>
<evidence type="ECO:0000313" key="4">
    <source>
        <dbReference type="Proteomes" id="UP001595957"/>
    </source>
</evidence>
<dbReference type="RefSeq" id="WP_380806424.1">
    <property type="nucleotide sequence ID" value="NZ_JBHSFZ010000058.1"/>
</dbReference>
<comment type="similarity">
    <text evidence="1">Belongs to the metallo-dependent hydrolases superfamily.</text>
</comment>
<dbReference type="InterPro" id="IPR032466">
    <property type="entry name" value="Metal_Hydrolase"/>
</dbReference>
<dbReference type="EMBL" id="JBHSFZ010000058">
    <property type="protein sequence ID" value="MFC4595791.1"/>
    <property type="molecule type" value="Genomic_DNA"/>
</dbReference>
<organism evidence="3 4">
    <name type="scientific">Sphingobium tyrosinilyticum</name>
    <dbReference type="NCBI Taxonomy" id="2715436"/>
    <lineage>
        <taxon>Bacteria</taxon>
        <taxon>Pseudomonadati</taxon>
        <taxon>Pseudomonadota</taxon>
        <taxon>Alphaproteobacteria</taxon>
        <taxon>Sphingomonadales</taxon>
        <taxon>Sphingomonadaceae</taxon>
        <taxon>Sphingobium</taxon>
    </lineage>
</organism>
<protein>
    <submittedName>
        <fullName evidence="3">Amidohydrolase family protein</fullName>
    </submittedName>
</protein>
<evidence type="ECO:0000313" key="3">
    <source>
        <dbReference type="EMBL" id="MFC4595791.1"/>
    </source>
</evidence>
<dbReference type="PANTHER" id="PTHR43569">
    <property type="entry name" value="AMIDOHYDROLASE"/>
    <property type="match status" value="1"/>
</dbReference>
<keyword evidence="4" id="KW-1185">Reference proteome</keyword>
<dbReference type="Pfam" id="PF04909">
    <property type="entry name" value="Amidohydro_2"/>
    <property type="match status" value="1"/>
</dbReference>
<dbReference type="SUPFAM" id="SSF51556">
    <property type="entry name" value="Metallo-dependent hydrolases"/>
    <property type="match status" value="1"/>
</dbReference>
<evidence type="ECO:0000259" key="2">
    <source>
        <dbReference type="Pfam" id="PF04909"/>
    </source>
</evidence>
<dbReference type="Gene3D" id="3.20.20.140">
    <property type="entry name" value="Metal-dependent hydrolases"/>
    <property type="match status" value="1"/>
</dbReference>
<sequence length="353" mass="38167">MISRLLHSGLPKEEAIEPDLPIVDPHHHLWDRSPILHLVDPPQFGWQEVMLRAPRYMIDDFCADLCGGHRVVATVHVEASHAYRPDGPEALRPVGETEFVAAADSTCARGYGKGVNVCAAIVGHADLTLGSGVVPVLQAHVKAGNGRFRGVRHSAAYDPDPAVLGPANEREGLYRTQAFRAGFAQLAPMGLSFDAWLLEPQLADLIDLAAAFPETSIILDHLGTPVGNGSYAGRLQERFPIWKSHIARLAELPNVSLKLGGLGMDYTALPSFMVDPPASSAQLAAEWRPWIEGGIEAFGPDRCMFESNYPSECGAGGYGTIWNAFKRIVTGASAQEKAALFSQTAARVYRIDL</sequence>
<accession>A0ABV9F1N6</accession>
<reference evidence="4" key="1">
    <citation type="journal article" date="2019" name="Int. J. Syst. Evol. Microbiol.">
        <title>The Global Catalogue of Microorganisms (GCM) 10K type strain sequencing project: providing services to taxonomists for standard genome sequencing and annotation.</title>
        <authorList>
            <consortium name="The Broad Institute Genomics Platform"/>
            <consortium name="The Broad Institute Genome Sequencing Center for Infectious Disease"/>
            <person name="Wu L."/>
            <person name="Ma J."/>
        </authorList>
    </citation>
    <scope>NUCLEOTIDE SEQUENCE [LARGE SCALE GENOMIC DNA]</scope>
    <source>
        <strain evidence="4">NBRC 103632</strain>
    </source>
</reference>
<feature type="domain" description="Amidohydrolase-related" evidence="2">
    <location>
        <begin position="23"/>
        <end position="351"/>
    </location>
</feature>
<dbReference type="PANTHER" id="PTHR43569:SF1">
    <property type="entry name" value="BLL3371 PROTEIN"/>
    <property type="match status" value="1"/>
</dbReference>
<evidence type="ECO:0000256" key="1">
    <source>
        <dbReference type="ARBA" id="ARBA00038310"/>
    </source>
</evidence>
<dbReference type="InterPro" id="IPR006680">
    <property type="entry name" value="Amidohydro-rel"/>
</dbReference>
<name>A0ABV9F1N6_9SPHN</name>
<dbReference type="InterPro" id="IPR052350">
    <property type="entry name" value="Metallo-dep_Lactonases"/>
</dbReference>
<gene>
    <name evidence="3" type="ORF">ACFO3E_16645</name>
</gene>
<proteinExistence type="inferred from homology"/>
<comment type="caution">
    <text evidence="3">The sequence shown here is derived from an EMBL/GenBank/DDBJ whole genome shotgun (WGS) entry which is preliminary data.</text>
</comment>